<dbReference type="CDD" id="cd01335">
    <property type="entry name" value="Radical_SAM"/>
    <property type="match status" value="1"/>
</dbReference>
<dbReference type="SUPFAM" id="SSF102114">
    <property type="entry name" value="Radical SAM enzymes"/>
    <property type="match status" value="1"/>
</dbReference>
<evidence type="ECO:0000256" key="5">
    <source>
        <dbReference type="ARBA" id="ARBA00023014"/>
    </source>
</evidence>
<comment type="cofactor">
    <cofactor evidence="1">
        <name>[4Fe-4S] cluster</name>
        <dbReference type="ChEBI" id="CHEBI:49883"/>
    </cofactor>
</comment>
<evidence type="ECO:0000313" key="8">
    <source>
        <dbReference type="Proteomes" id="UP000253769"/>
    </source>
</evidence>
<organism evidence="7 8">
    <name type="scientific">Motiliproteus coralliicola</name>
    <dbReference type="NCBI Taxonomy" id="2283196"/>
    <lineage>
        <taxon>Bacteria</taxon>
        <taxon>Pseudomonadati</taxon>
        <taxon>Pseudomonadota</taxon>
        <taxon>Gammaproteobacteria</taxon>
        <taxon>Oceanospirillales</taxon>
        <taxon>Oceanospirillaceae</taxon>
        <taxon>Motiliproteus</taxon>
    </lineage>
</organism>
<evidence type="ECO:0000256" key="2">
    <source>
        <dbReference type="ARBA" id="ARBA00022691"/>
    </source>
</evidence>
<keyword evidence="5" id="KW-0411">Iron-sulfur</keyword>
<comment type="caution">
    <text evidence="7">The sequence shown here is derived from an EMBL/GenBank/DDBJ whole genome shotgun (WGS) entry which is preliminary data.</text>
</comment>
<dbReference type="SFLD" id="SFLDG01067">
    <property type="entry name" value="SPASM/twitch_domain_containing"/>
    <property type="match status" value="1"/>
</dbReference>
<keyword evidence="2" id="KW-0949">S-adenosyl-L-methionine</keyword>
<feature type="domain" description="Radical SAM core" evidence="6">
    <location>
        <begin position="35"/>
        <end position="259"/>
    </location>
</feature>
<sequence length="317" mass="35770">MEYTVNDLTINSNNLIPTRTEDWFFTPEGDPRGYIEPHTLKELWFHTGTACNLACPFCLEGSGPGDRRLELVKLADVQPFIEEALALGVEQFSFTGGEPFLAKEIVKILEYATQHRSCLVLTNGTEPLRKRMHQLENLRQAAHPVKFRISLDYPNAEQHDADRGEGSFEQALDSLVDLHQLGFAVSVARHMDKGEDSAAVEQQFRELFAERGLPEDLNIVAFPDFAVPGSHPLVPQVTEHCMTTYQDEGSRRQFMCAFSKMVIKQQGRMRVYACTLVDDDAEYDLGSTLAEAMEHRISMRHHRCYSCFAFGSSCSEG</sequence>
<dbReference type="InterPro" id="IPR013785">
    <property type="entry name" value="Aldolase_TIM"/>
</dbReference>
<dbReference type="PANTHER" id="PTHR11228:SF22">
    <property type="entry name" value="PEPTIDE BIOSYNTHESIS PROTEIN YYDG-RELATED"/>
    <property type="match status" value="1"/>
</dbReference>
<protein>
    <submittedName>
        <fullName evidence="7">Radical SAM protein</fullName>
    </submittedName>
</protein>
<dbReference type="RefSeq" id="WP_114694126.1">
    <property type="nucleotide sequence ID" value="NZ_QQOH01000001.1"/>
</dbReference>
<dbReference type="GO" id="GO:0003824">
    <property type="term" value="F:catalytic activity"/>
    <property type="evidence" value="ECO:0007669"/>
    <property type="project" value="InterPro"/>
</dbReference>
<dbReference type="GO" id="GO:0051536">
    <property type="term" value="F:iron-sulfur cluster binding"/>
    <property type="evidence" value="ECO:0007669"/>
    <property type="project" value="UniProtKB-KW"/>
</dbReference>
<evidence type="ECO:0000256" key="4">
    <source>
        <dbReference type="ARBA" id="ARBA00023004"/>
    </source>
</evidence>
<accession>A0A369WU08</accession>
<evidence type="ECO:0000256" key="1">
    <source>
        <dbReference type="ARBA" id="ARBA00001966"/>
    </source>
</evidence>
<dbReference type="InterPro" id="IPR050377">
    <property type="entry name" value="Radical_SAM_PqqE_MftC-like"/>
</dbReference>
<evidence type="ECO:0000256" key="3">
    <source>
        <dbReference type="ARBA" id="ARBA00022723"/>
    </source>
</evidence>
<keyword evidence="3" id="KW-0479">Metal-binding</keyword>
<keyword evidence="8" id="KW-1185">Reference proteome</keyword>
<dbReference type="Proteomes" id="UP000253769">
    <property type="component" value="Unassembled WGS sequence"/>
</dbReference>
<proteinExistence type="predicted"/>
<dbReference type="AlphaFoldDB" id="A0A369WU08"/>
<evidence type="ECO:0000259" key="6">
    <source>
        <dbReference type="PROSITE" id="PS51918"/>
    </source>
</evidence>
<evidence type="ECO:0000313" key="7">
    <source>
        <dbReference type="EMBL" id="RDE24539.1"/>
    </source>
</evidence>
<dbReference type="EMBL" id="QQOH01000001">
    <property type="protein sequence ID" value="RDE24539.1"/>
    <property type="molecule type" value="Genomic_DNA"/>
</dbReference>
<dbReference type="InterPro" id="IPR058240">
    <property type="entry name" value="rSAM_sf"/>
</dbReference>
<reference evidence="7 8" key="1">
    <citation type="submission" date="2018-07" db="EMBL/GenBank/DDBJ databases">
        <title>Motiliproteus coralliicola sp. nov., a bacterium isolated from Coral.</title>
        <authorList>
            <person name="Wang G."/>
        </authorList>
    </citation>
    <scope>NUCLEOTIDE SEQUENCE [LARGE SCALE GENOMIC DNA]</scope>
    <source>
        <strain evidence="7 8">C34</strain>
    </source>
</reference>
<dbReference type="OrthoDB" id="9810775at2"/>
<name>A0A369WU08_9GAMM</name>
<dbReference type="InterPro" id="IPR007197">
    <property type="entry name" value="rSAM"/>
</dbReference>
<dbReference type="PROSITE" id="PS51918">
    <property type="entry name" value="RADICAL_SAM"/>
    <property type="match status" value="1"/>
</dbReference>
<dbReference type="PANTHER" id="PTHR11228">
    <property type="entry name" value="RADICAL SAM DOMAIN PROTEIN"/>
    <property type="match status" value="1"/>
</dbReference>
<dbReference type="Gene3D" id="3.20.20.70">
    <property type="entry name" value="Aldolase class I"/>
    <property type="match status" value="1"/>
</dbReference>
<dbReference type="GO" id="GO:0046872">
    <property type="term" value="F:metal ion binding"/>
    <property type="evidence" value="ECO:0007669"/>
    <property type="project" value="UniProtKB-KW"/>
</dbReference>
<dbReference type="SFLD" id="SFLDS00029">
    <property type="entry name" value="Radical_SAM"/>
    <property type="match status" value="1"/>
</dbReference>
<dbReference type="Pfam" id="PF04055">
    <property type="entry name" value="Radical_SAM"/>
    <property type="match status" value="1"/>
</dbReference>
<keyword evidence="4" id="KW-0408">Iron</keyword>
<gene>
    <name evidence="7" type="ORF">DV711_02830</name>
</gene>